<dbReference type="EMBL" id="CM044708">
    <property type="protein sequence ID" value="KAI5650669.1"/>
    <property type="molecule type" value="Genomic_DNA"/>
</dbReference>
<accession>A0ACB9ZUC2</accession>
<name>A0ACB9ZUC2_CATRO</name>
<evidence type="ECO:0000313" key="2">
    <source>
        <dbReference type="Proteomes" id="UP001060085"/>
    </source>
</evidence>
<keyword evidence="2" id="KW-1185">Reference proteome</keyword>
<gene>
    <name evidence="1" type="ORF">M9H77_36674</name>
</gene>
<proteinExistence type="predicted"/>
<evidence type="ECO:0000313" key="1">
    <source>
        <dbReference type="EMBL" id="KAI5650669.1"/>
    </source>
</evidence>
<sequence length="119" mass="12623">MNTYGYGAGGPGPGPGPASAAAVWGHEHHSLDGGHHAGFLTRFLYNFCTAITTCTYFACCCWLLRDCFTGSRDGDYGPLPHPYESYGPPEPPLVMPGPPGQPELPGPPPGAAPFQRPFY</sequence>
<organism evidence="1 2">
    <name type="scientific">Catharanthus roseus</name>
    <name type="common">Madagascar periwinkle</name>
    <name type="synonym">Vinca rosea</name>
    <dbReference type="NCBI Taxonomy" id="4058"/>
    <lineage>
        <taxon>Eukaryota</taxon>
        <taxon>Viridiplantae</taxon>
        <taxon>Streptophyta</taxon>
        <taxon>Embryophyta</taxon>
        <taxon>Tracheophyta</taxon>
        <taxon>Spermatophyta</taxon>
        <taxon>Magnoliopsida</taxon>
        <taxon>eudicotyledons</taxon>
        <taxon>Gunneridae</taxon>
        <taxon>Pentapetalae</taxon>
        <taxon>asterids</taxon>
        <taxon>lamiids</taxon>
        <taxon>Gentianales</taxon>
        <taxon>Apocynaceae</taxon>
        <taxon>Rauvolfioideae</taxon>
        <taxon>Vinceae</taxon>
        <taxon>Catharanthinae</taxon>
        <taxon>Catharanthus</taxon>
    </lineage>
</organism>
<protein>
    <submittedName>
        <fullName evidence="1">Uncharacterized protein</fullName>
    </submittedName>
</protein>
<dbReference type="Proteomes" id="UP001060085">
    <property type="component" value="Linkage Group LG08"/>
</dbReference>
<reference evidence="2" key="1">
    <citation type="journal article" date="2023" name="Nat. Plants">
        <title>Single-cell RNA sequencing provides a high-resolution roadmap for understanding the multicellular compartmentation of specialized metabolism.</title>
        <authorList>
            <person name="Sun S."/>
            <person name="Shen X."/>
            <person name="Li Y."/>
            <person name="Li Y."/>
            <person name="Wang S."/>
            <person name="Li R."/>
            <person name="Zhang H."/>
            <person name="Shen G."/>
            <person name="Guo B."/>
            <person name="Wei J."/>
            <person name="Xu J."/>
            <person name="St-Pierre B."/>
            <person name="Chen S."/>
            <person name="Sun C."/>
        </authorList>
    </citation>
    <scope>NUCLEOTIDE SEQUENCE [LARGE SCALE GENOMIC DNA]</scope>
</reference>
<comment type="caution">
    <text evidence="1">The sequence shown here is derived from an EMBL/GenBank/DDBJ whole genome shotgun (WGS) entry which is preliminary data.</text>
</comment>